<comment type="similarity">
    <text evidence="1 8">Belongs to the ferritin family. Prokaryotic subfamily.</text>
</comment>
<feature type="binding site" evidence="7">
    <location>
        <position position="50"/>
    </location>
    <ligand>
        <name>Fe cation</name>
        <dbReference type="ChEBI" id="CHEBI:24875"/>
        <label>1</label>
    </ligand>
</feature>
<evidence type="ECO:0000256" key="4">
    <source>
        <dbReference type="ARBA" id="ARBA00023002"/>
    </source>
</evidence>
<dbReference type="PANTHER" id="PTHR11431:SF127">
    <property type="entry name" value="BACTERIAL NON-HEME FERRITIN"/>
    <property type="match status" value="1"/>
</dbReference>
<comment type="function">
    <text evidence="8">Iron-storage protein.</text>
</comment>
<evidence type="ECO:0000256" key="2">
    <source>
        <dbReference type="ARBA" id="ARBA00022434"/>
    </source>
</evidence>
<proteinExistence type="inferred from homology"/>
<dbReference type="GO" id="GO:0042802">
    <property type="term" value="F:identical protein binding"/>
    <property type="evidence" value="ECO:0007669"/>
    <property type="project" value="UniProtKB-ARBA"/>
</dbReference>
<name>A0A4P7PQZ6_9FLAO</name>
<comment type="catalytic activity">
    <reaction evidence="8">
        <text>4 Fe(2+) + O2 + 6 H2O = 4 iron(III) oxide-hydroxide + 12 H(+)</text>
        <dbReference type="Rhea" id="RHEA:11972"/>
        <dbReference type="ChEBI" id="CHEBI:15377"/>
        <dbReference type="ChEBI" id="CHEBI:15378"/>
        <dbReference type="ChEBI" id="CHEBI:15379"/>
        <dbReference type="ChEBI" id="CHEBI:29033"/>
        <dbReference type="ChEBI" id="CHEBI:78619"/>
        <dbReference type="EC" id="1.16.3.2"/>
    </reaction>
</comment>
<keyword evidence="3 7" id="KW-0479">Metal-binding</keyword>
<dbReference type="Gene3D" id="1.20.1260.10">
    <property type="match status" value="1"/>
</dbReference>
<dbReference type="Proteomes" id="UP000296862">
    <property type="component" value="Chromosome"/>
</dbReference>
<evidence type="ECO:0000256" key="7">
    <source>
        <dbReference type="PIRSR" id="PIRSR601519-1"/>
    </source>
</evidence>
<dbReference type="GO" id="GO:0004322">
    <property type="term" value="F:ferroxidase activity"/>
    <property type="evidence" value="ECO:0007669"/>
    <property type="project" value="TreeGrafter"/>
</dbReference>
<dbReference type="InterPro" id="IPR001519">
    <property type="entry name" value="Ferritin"/>
</dbReference>
<organism evidence="10 11">
    <name type="scientific">Flavobacterium sangjuense</name>
    <dbReference type="NCBI Taxonomy" id="2518177"/>
    <lineage>
        <taxon>Bacteria</taxon>
        <taxon>Pseudomonadati</taxon>
        <taxon>Bacteroidota</taxon>
        <taxon>Flavobacteriia</taxon>
        <taxon>Flavobacteriales</taxon>
        <taxon>Flavobacteriaceae</taxon>
        <taxon>Flavobacterium</taxon>
    </lineage>
</organism>
<dbReference type="InterPro" id="IPR041719">
    <property type="entry name" value="Ferritin_prok"/>
</dbReference>
<protein>
    <recommendedName>
        <fullName evidence="8">Ferritin</fullName>
        <ecNumber evidence="8">1.16.3.2</ecNumber>
    </recommendedName>
</protein>
<dbReference type="SUPFAM" id="SSF47240">
    <property type="entry name" value="Ferritin-like"/>
    <property type="match status" value="1"/>
</dbReference>
<feature type="binding site" evidence="7">
    <location>
        <position position="17"/>
    </location>
    <ligand>
        <name>Fe cation</name>
        <dbReference type="ChEBI" id="CHEBI:24875"/>
        <label>1</label>
    </ligand>
</feature>
<comment type="function">
    <text evidence="6">May alleviate iron toxicity in the presence of oxygen.</text>
</comment>
<dbReference type="InterPro" id="IPR009040">
    <property type="entry name" value="Ferritin-like_diiron"/>
</dbReference>
<reference evidence="10 11" key="1">
    <citation type="submission" date="2019-04" db="EMBL/GenBank/DDBJ databases">
        <title>Flavobacterium sp. GS03.</title>
        <authorList>
            <person name="Kim H."/>
        </authorList>
    </citation>
    <scope>NUCLEOTIDE SEQUENCE [LARGE SCALE GENOMIC DNA]</scope>
    <source>
        <strain evidence="10 11">GS03</strain>
    </source>
</reference>
<dbReference type="AlphaFoldDB" id="A0A4P7PQZ6"/>
<evidence type="ECO:0000313" key="10">
    <source>
        <dbReference type="EMBL" id="QBZ97229.1"/>
    </source>
</evidence>
<dbReference type="OrthoDB" id="9801481at2"/>
<evidence type="ECO:0000259" key="9">
    <source>
        <dbReference type="PROSITE" id="PS50905"/>
    </source>
</evidence>
<evidence type="ECO:0000256" key="3">
    <source>
        <dbReference type="ARBA" id="ARBA00022723"/>
    </source>
</evidence>
<keyword evidence="5 7" id="KW-0408">Iron</keyword>
<dbReference type="RefSeq" id="WP_136151199.1">
    <property type="nucleotide sequence ID" value="NZ_CP038810.1"/>
</dbReference>
<feature type="binding site" evidence="7">
    <location>
        <position position="94"/>
    </location>
    <ligand>
        <name>Fe cation</name>
        <dbReference type="ChEBI" id="CHEBI:24875"/>
        <label>1</label>
    </ligand>
</feature>
<dbReference type="PANTHER" id="PTHR11431">
    <property type="entry name" value="FERRITIN"/>
    <property type="match status" value="1"/>
</dbReference>
<sequence length="171" mass="19614">MLSKNIEAALNKQIRIEAESSQVYLSMACWAEIQGLEGVAQFMYTQSDEERMHMLKLVKYVNERGGHAIVTDLKAPKTSFGAMKEMFEELYNHELFVSDSINKLVHVTFEEKDYATHNFLQWYVAEQIEEEAQAKTILDKINLIGDDKGGLYLFDRDIQQIVVKSSIGITQ</sequence>
<evidence type="ECO:0000256" key="5">
    <source>
        <dbReference type="ARBA" id="ARBA00023004"/>
    </source>
</evidence>
<dbReference type="EMBL" id="CP038810">
    <property type="protein sequence ID" value="QBZ97229.1"/>
    <property type="molecule type" value="Genomic_DNA"/>
</dbReference>
<dbReference type="PROSITE" id="PS50905">
    <property type="entry name" value="FERRITIN_LIKE"/>
    <property type="match status" value="1"/>
</dbReference>
<keyword evidence="8" id="KW-0963">Cytoplasm</keyword>
<dbReference type="CDD" id="cd01055">
    <property type="entry name" value="Nonheme_Ferritin"/>
    <property type="match status" value="1"/>
</dbReference>
<dbReference type="KEGG" id="fsn:GS03_00715"/>
<dbReference type="FunFam" id="1.20.1260.10:FF:000001">
    <property type="entry name" value="Non-heme ferritin"/>
    <property type="match status" value="1"/>
</dbReference>
<dbReference type="InterPro" id="IPR009078">
    <property type="entry name" value="Ferritin-like_SF"/>
</dbReference>
<evidence type="ECO:0000256" key="1">
    <source>
        <dbReference type="ARBA" id="ARBA00006950"/>
    </source>
</evidence>
<feature type="domain" description="Ferritin-like diiron" evidence="9">
    <location>
        <begin position="1"/>
        <end position="145"/>
    </location>
</feature>
<dbReference type="GO" id="GO:0008198">
    <property type="term" value="F:ferrous iron binding"/>
    <property type="evidence" value="ECO:0007669"/>
    <property type="project" value="TreeGrafter"/>
</dbReference>
<gene>
    <name evidence="10" type="primary">ftnA</name>
    <name evidence="10" type="ORF">GS03_00715</name>
</gene>
<evidence type="ECO:0000256" key="6">
    <source>
        <dbReference type="ARBA" id="ARBA00054546"/>
    </source>
</evidence>
<dbReference type="InterPro" id="IPR008331">
    <property type="entry name" value="Ferritin_DPS_dom"/>
</dbReference>
<keyword evidence="2 8" id="KW-0409">Iron storage</keyword>
<comment type="subcellular location">
    <subcellularLocation>
        <location evidence="8">Cytoplasm</location>
    </subcellularLocation>
</comment>
<dbReference type="GO" id="GO:0006879">
    <property type="term" value="P:intracellular iron ion homeostasis"/>
    <property type="evidence" value="ECO:0007669"/>
    <property type="project" value="UniProtKB-KW"/>
</dbReference>
<evidence type="ECO:0000313" key="11">
    <source>
        <dbReference type="Proteomes" id="UP000296862"/>
    </source>
</evidence>
<dbReference type="EC" id="1.16.3.2" evidence="8"/>
<evidence type="ECO:0000256" key="8">
    <source>
        <dbReference type="RuleBase" id="RU361145"/>
    </source>
</evidence>
<keyword evidence="4 10" id="KW-0560">Oxidoreductase</keyword>
<dbReference type="Pfam" id="PF00210">
    <property type="entry name" value="Ferritin"/>
    <property type="match status" value="1"/>
</dbReference>
<dbReference type="InterPro" id="IPR012347">
    <property type="entry name" value="Ferritin-like"/>
</dbReference>
<dbReference type="GO" id="GO:0008199">
    <property type="term" value="F:ferric iron binding"/>
    <property type="evidence" value="ECO:0007669"/>
    <property type="project" value="InterPro"/>
</dbReference>
<feature type="binding site" evidence="7">
    <location>
        <position position="127"/>
    </location>
    <ligand>
        <name>Fe cation</name>
        <dbReference type="ChEBI" id="CHEBI:24875"/>
        <label>1</label>
    </ligand>
</feature>
<feature type="binding site" evidence="7">
    <location>
        <position position="53"/>
    </location>
    <ligand>
        <name>Fe cation</name>
        <dbReference type="ChEBI" id="CHEBI:24875"/>
        <label>1</label>
    </ligand>
</feature>
<dbReference type="GO" id="GO:0006826">
    <property type="term" value="P:iron ion transport"/>
    <property type="evidence" value="ECO:0007669"/>
    <property type="project" value="InterPro"/>
</dbReference>
<keyword evidence="11" id="KW-1185">Reference proteome</keyword>
<dbReference type="GO" id="GO:0005829">
    <property type="term" value="C:cytosol"/>
    <property type="evidence" value="ECO:0007669"/>
    <property type="project" value="TreeGrafter"/>
</dbReference>
<accession>A0A4P7PQZ6</accession>